<dbReference type="Gene3D" id="3.90.226.10">
    <property type="entry name" value="2-enoyl-CoA Hydratase, Chain A, domain 1"/>
    <property type="match status" value="1"/>
</dbReference>
<dbReference type="Proteomes" id="UP000019140">
    <property type="component" value="Unassembled WGS sequence"/>
</dbReference>
<dbReference type="InterPro" id="IPR014748">
    <property type="entry name" value="Enoyl-CoA_hydra_C"/>
</dbReference>
<gene>
    <name evidence="3" type="ORF">ETSY2_09650</name>
</gene>
<evidence type="ECO:0000256" key="1">
    <source>
        <dbReference type="ARBA" id="ARBA00005254"/>
    </source>
</evidence>
<dbReference type="SUPFAM" id="SSF52096">
    <property type="entry name" value="ClpP/crotonase"/>
    <property type="match status" value="1"/>
</dbReference>
<evidence type="ECO:0000313" key="3">
    <source>
        <dbReference type="EMBL" id="ETX07700.1"/>
    </source>
</evidence>
<dbReference type="CDD" id="cd06558">
    <property type="entry name" value="crotonase-like"/>
    <property type="match status" value="1"/>
</dbReference>
<keyword evidence="2" id="KW-0456">Lyase</keyword>
<accession>W4MBX5</accession>
<protein>
    <recommendedName>
        <fullName evidence="5">Enoyl-CoA hydratase</fullName>
    </recommendedName>
</protein>
<dbReference type="InterPro" id="IPR029045">
    <property type="entry name" value="ClpP/crotonase-like_dom_sf"/>
</dbReference>
<comment type="similarity">
    <text evidence="1">Belongs to the enoyl-CoA hydratase/isomerase family.</text>
</comment>
<keyword evidence="4" id="KW-1185">Reference proteome</keyword>
<dbReference type="InterPro" id="IPR001753">
    <property type="entry name" value="Enoyl-CoA_hydra/iso"/>
</dbReference>
<evidence type="ECO:0000256" key="2">
    <source>
        <dbReference type="ARBA" id="ARBA00023239"/>
    </source>
</evidence>
<sequence>MAFEFIRSESTDDGVLILTLDDPSTRNAYGGQLSEELDGEVDRFGQDPALRVLVITGADPAFCSGANVRGFNRAVQQREAQGPPPPPGPWERLDPAYMADHLHEPMGPIIVRKLWNLQKPSIAAVNGPAYGLGCGIALSCDIRIASESARFSEAFVRNGLIPADGSAWQLPRLIGLSNTLLLQYTGDAVEGQEAYRMGMCSKVVPHEQLMETTMELATRLAQGPTYAMSMIKMLVHKAQQQDLAEHLMQASRAQNLARQTEDHKEGVQAFLEKRKPNFKGR</sequence>
<dbReference type="GO" id="GO:0016836">
    <property type="term" value="F:hydro-lyase activity"/>
    <property type="evidence" value="ECO:0007669"/>
    <property type="project" value="UniProtKB-ARBA"/>
</dbReference>
<dbReference type="EMBL" id="AZHX01000393">
    <property type="protein sequence ID" value="ETX07700.1"/>
    <property type="molecule type" value="Genomic_DNA"/>
</dbReference>
<dbReference type="HOGENOM" id="CLU_009834_7_2_7"/>
<dbReference type="PANTHER" id="PTHR43459">
    <property type="entry name" value="ENOYL-COA HYDRATASE"/>
    <property type="match status" value="1"/>
</dbReference>
<dbReference type="PANTHER" id="PTHR43459:SF1">
    <property type="entry name" value="EG:BACN32G11.4 PROTEIN"/>
    <property type="match status" value="1"/>
</dbReference>
<dbReference type="PATRIC" id="fig|1429439.4.peg.1651"/>
<dbReference type="Pfam" id="PF00378">
    <property type="entry name" value="ECH_1"/>
    <property type="match status" value="2"/>
</dbReference>
<evidence type="ECO:0000313" key="4">
    <source>
        <dbReference type="Proteomes" id="UP000019140"/>
    </source>
</evidence>
<organism evidence="3 4">
    <name type="scientific">Candidatus Entotheonella gemina</name>
    <dbReference type="NCBI Taxonomy" id="1429439"/>
    <lineage>
        <taxon>Bacteria</taxon>
        <taxon>Pseudomonadati</taxon>
        <taxon>Nitrospinota/Tectimicrobiota group</taxon>
        <taxon>Candidatus Tectimicrobiota</taxon>
        <taxon>Candidatus Entotheonellia</taxon>
        <taxon>Candidatus Entotheonellales</taxon>
        <taxon>Candidatus Entotheonellaceae</taxon>
        <taxon>Candidatus Entotheonella</taxon>
    </lineage>
</organism>
<dbReference type="Gene3D" id="1.10.12.10">
    <property type="entry name" value="Lyase 2-enoyl-coa Hydratase, Chain A, domain 2"/>
    <property type="match status" value="1"/>
</dbReference>
<evidence type="ECO:0008006" key="5">
    <source>
        <dbReference type="Google" id="ProtNLM"/>
    </source>
</evidence>
<comment type="caution">
    <text evidence="3">The sequence shown here is derived from an EMBL/GenBank/DDBJ whole genome shotgun (WGS) entry which is preliminary data.</text>
</comment>
<dbReference type="FunFam" id="1.10.12.10:FF:000001">
    <property type="entry name" value="Probable enoyl-CoA hydratase, mitochondrial"/>
    <property type="match status" value="1"/>
</dbReference>
<name>W4MBX5_9BACT</name>
<dbReference type="AlphaFoldDB" id="W4MBX5"/>
<reference evidence="3 4" key="1">
    <citation type="journal article" date="2014" name="Nature">
        <title>An environmental bacterial taxon with a large and distinct metabolic repertoire.</title>
        <authorList>
            <person name="Wilson M.C."/>
            <person name="Mori T."/>
            <person name="Ruckert C."/>
            <person name="Uria A.R."/>
            <person name="Helf M.J."/>
            <person name="Takada K."/>
            <person name="Gernert C."/>
            <person name="Steffens U.A."/>
            <person name="Heycke N."/>
            <person name="Schmitt S."/>
            <person name="Rinke C."/>
            <person name="Helfrich E.J."/>
            <person name="Brachmann A.O."/>
            <person name="Gurgui C."/>
            <person name="Wakimoto T."/>
            <person name="Kracht M."/>
            <person name="Crusemann M."/>
            <person name="Hentschel U."/>
            <person name="Abe I."/>
            <person name="Matsunaga S."/>
            <person name="Kalinowski J."/>
            <person name="Takeyama H."/>
            <person name="Piel J."/>
        </authorList>
    </citation>
    <scope>NUCLEOTIDE SEQUENCE [LARGE SCALE GENOMIC DNA]</scope>
    <source>
        <strain evidence="4">TSY2</strain>
    </source>
</reference>
<proteinExistence type="inferred from homology"/>